<dbReference type="AlphaFoldDB" id="A0AAV4C7D1"/>
<dbReference type="CDD" id="cd00037">
    <property type="entry name" value="CLECT"/>
    <property type="match status" value="1"/>
</dbReference>
<evidence type="ECO:0000259" key="1">
    <source>
        <dbReference type="Pfam" id="PF00059"/>
    </source>
</evidence>
<dbReference type="EMBL" id="BLXT01005887">
    <property type="protein sequence ID" value="GFO27182.1"/>
    <property type="molecule type" value="Genomic_DNA"/>
</dbReference>
<dbReference type="Pfam" id="PF00059">
    <property type="entry name" value="Lectin_C"/>
    <property type="match status" value="1"/>
</dbReference>
<dbReference type="InterPro" id="IPR001304">
    <property type="entry name" value="C-type_lectin-like"/>
</dbReference>
<comment type="caution">
    <text evidence="2">The sequence shown here is derived from an EMBL/GenBank/DDBJ whole genome shotgun (WGS) entry which is preliminary data.</text>
</comment>
<dbReference type="Proteomes" id="UP000735302">
    <property type="component" value="Unassembled WGS sequence"/>
</dbReference>
<gene>
    <name evidence="2" type="ORF">PoB_005368700</name>
</gene>
<evidence type="ECO:0000313" key="3">
    <source>
        <dbReference type="Proteomes" id="UP000735302"/>
    </source>
</evidence>
<dbReference type="InterPro" id="IPR016186">
    <property type="entry name" value="C-type_lectin-like/link_sf"/>
</dbReference>
<dbReference type="InterPro" id="IPR016187">
    <property type="entry name" value="CTDL_fold"/>
</dbReference>
<organism evidence="2 3">
    <name type="scientific">Plakobranchus ocellatus</name>
    <dbReference type="NCBI Taxonomy" id="259542"/>
    <lineage>
        <taxon>Eukaryota</taxon>
        <taxon>Metazoa</taxon>
        <taxon>Spiralia</taxon>
        <taxon>Lophotrochozoa</taxon>
        <taxon>Mollusca</taxon>
        <taxon>Gastropoda</taxon>
        <taxon>Heterobranchia</taxon>
        <taxon>Euthyneura</taxon>
        <taxon>Panpulmonata</taxon>
        <taxon>Sacoglossa</taxon>
        <taxon>Placobranchoidea</taxon>
        <taxon>Plakobranchidae</taxon>
        <taxon>Plakobranchus</taxon>
    </lineage>
</organism>
<accession>A0AAV4C7D1</accession>
<protein>
    <recommendedName>
        <fullName evidence="1">C-type lectin domain-containing protein</fullName>
    </recommendedName>
</protein>
<feature type="non-terminal residue" evidence="2">
    <location>
        <position position="1"/>
    </location>
</feature>
<feature type="domain" description="C-type lectin" evidence="1">
    <location>
        <begin position="26"/>
        <end position="75"/>
    </location>
</feature>
<evidence type="ECO:0000313" key="2">
    <source>
        <dbReference type="EMBL" id="GFO27182.1"/>
    </source>
</evidence>
<proteinExistence type="predicted"/>
<reference evidence="2 3" key="1">
    <citation type="journal article" date="2021" name="Elife">
        <title>Chloroplast acquisition without the gene transfer in kleptoplastic sea slugs, Plakobranchus ocellatus.</title>
        <authorList>
            <person name="Maeda T."/>
            <person name="Takahashi S."/>
            <person name="Yoshida T."/>
            <person name="Shimamura S."/>
            <person name="Takaki Y."/>
            <person name="Nagai Y."/>
            <person name="Toyoda A."/>
            <person name="Suzuki Y."/>
            <person name="Arimoto A."/>
            <person name="Ishii H."/>
            <person name="Satoh N."/>
            <person name="Nishiyama T."/>
            <person name="Hasebe M."/>
            <person name="Maruyama T."/>
            <person name="Minagawa J."/>
            <person name="Obokata J."/>
            <person name="Shigenobu S."/>
        </authorList>
    </citation>
    <scope>NUCLEOTIDE SEQUENCE [LARGE SCALE GENOMIC DNA]</scope>
</reference>
<sequence length="110" mass="12532">LPCEEGWLLTPSMETCVSAINEYDLTKSWYEARDVCQKNNGDLVIIRDSNMTNFITSHATGRIFAQILFARKLGTKLFGAWIHFNNEASVKEGRSTVSAKWSMHSHHHSF</sequence>
<name>A0AAV4C7D1_9GAST</name>
<dbReference type="Gene3D" id="3.10.100.10">
    <property type="entry name" value="Mannose-Binding Protein A, subunit A"/>
    <property type="match status" value="1"/>
</dbReference>
<keyword evidence="3" id="KW-1185">Reference proteome</keyword>
<dbReference type="SUPFAM" id="SSF56436">
    <property type="entry name" value="C-type lectin-like"/>
    <property type="match status" value="1"/>
</dbReference>